<sequence length="389" mass="42839">MGDDWTWLIITGDDFGYCVHRDQGLLQAFQAGRLSAASLLVTSPRAPEAVCKARRVGLPLGLHVNVTEGKPVADLEQLKHDSRVPSLLGPDGTFLGKHGFRQRLEEGGIDLDEVEKEIEAQILRFVLLVGGHPKHVDGHQHFHILPGVNSVFARVLHDHGILRTRLPVEVDVNSCSWLDPTRKKFFAQVSVQAILSAPIFKEYGLRWADAFVGLSTTGAGMDVDLLGSVLRTALTAVKNGNLPSCKLHGKEMTTRCEDITALSGTKTRHDRWGQTSEGNWMQEMTPCRVDTQSSIIGMEDCKMSHGLCLELMVHPGLACSHAEDGYSLSQAKCSAEYMAGYLHDGFCCSPEREFELRVLVSLDFQNLLEKLGLKIMGADVEDGKNEEII</sequence>
<keyword evidence="10" id="KW-1185">Reference proteome</keyword>
<keyword evidence="6" id="KW-0378">Hydrolase</keyword>
<evidence type="ECO:0000313" key="10">
    <source>
        <dbReference type="Proteomes" id="UP000694388"/>
    </source>
</evidence>
<keyword evidence="8" id="KW-0119">Carbohydrate metabolism</keyword>
<evidence type="ECO:0000256" key="6">
    <source>
        <dbReference type="ARBA" id="ARBA00022801"/>
    </source>
</evidence>
<keyword evidence="7" id="KW-0460">Magnesium</keyword>
<reference evidence="9" key="1">
    <citation type="submission" date="2025-08" db="UniProtKB">
        <authorList>
            <consortium name="Ensembl"/>
        </authorList>
    </citation>
    <scope>IDENTIFICATION</scope>
</reference>
<comment type="function">
    <text evidence="2">Probably catalyzes the deacetylation of acetylated carbohydrates an important step in the degradation of oligosaccharides.</text>
</comment>
<dbReference type="PANTHER" id="PTHR31609:SF1">
    <property type="entry name" value="CARBOHYDRATE DEACETYLASE"/>
    <property type="match status" value="1"/>
</dbReference>
<dbReference type="SUPFAM" id="SSF88713">
    <property type="entry name" value="Glycoside hydrolase/deacetylase"/>
    <property type="match status" value="1"/>
</dbReference>
<dbReference type="GeneTree" id="ENSGT00390000002575"/>
<reference evidence="9" key="2">
    <citation type="submission" date="2025-09" db="UniProtKB">
        <authorList>
            <consortium name="Ensembl"/>
        </authorList>
    </citation>
    <scope>IDENTIFICATION</scope>
</reference>
<dbReference type="GO" id="GO:0019213">
    <property type="term" value="F:deacetylase activity"/>
    <property type="evidence" value="ECO:0007669"/>
    <property type="project" value="TreeGrafter"/>
</dbReference>
<dbReference type="Pfam" id="PF04794">
    <property type="entry name" value="YdjC"/>
    <property type="match status" value="1"/>
</dbReference>
<dbReference type="GO" id="GO:0016787">
    <property type="term" value="F:hydrolase activity"/>
    <property type="evidence" value="ECO:0007669"/>
    <property type="project" value="UniProtKB-KW"/>
</dbReference>
<comment type="similarity">
    <text evidence="3">Belongs to the YdjC deacetylase family.</text>
</comment>
<evidence type="ECO:0000256" key="2">
    <source>
        <dbReference type="ARBA" id="ARBA00003451"/>
    </source>
</evidence>
<comment type="cofactor">
    <cofactor evidence="1">
        <name>Mg(2+)</name>
        <dbReference type="ChEBI" id="CHEBI:18420"/>
    </cofactor>
</comment>
<dbReference type="Gene3D" id="3.20.20.370">
    <property type="entry name" value="Glycoside hydrolase/deacetylase"/>
    <property type="match status" value="1"/>
</dbReference>
<name>A0A8C4QZ34_EPTBU</name>
<dbReference type="Ensembl" id="ENSEBUT00000023047.1">
    <property type="protein sequence ID" value="ENSEBUP00000022471.1"/>
    <property type="gene ID" value="ENSEBUG00000013846.1"/>
</dbReference>
<evidence type="ECO:0000313" key="9">
    <source>
        <dbReference type="Ensembl" id="ENSEBUP00000022471.1"/>
    </source>
</evidence>
<evidence type="ECO:0000256" key="1">
    <source>
        <dbReference type="ARBA" id="ARBA00001946"/>
    </source>
</evidence>
<evidence type="ECO:0000256" key="3">
    <source>
        <dbReference type="ARBA" id="ARBA00008843"/>
    </source>
</evidence>
<protein>
    <recommendedName>
        <fullName evidence="4">Carbohydrate deacetylase</fullName>
    </recommendedName>
</protein>
<dbReference type="InterPro" id="IPR011330">
    <property type="entry name" value="Glyco_hydro/deAcase_b/a-brl"/>
</dbReference>
<evidence type="ECO:0000256" key="4">
    <source>
        <dbReference type="ARBA" id="ARBA00018477"/>
    </source>
</evidence>
<dbReference type="GO" id="GO:0046872">
    <property type="term" value="F:metal ion binding"/>
    <property type="evidence" value="ECO:0007669"/>
    <property type="project" value="UniProtKB-KW"/>
</dbReference>
<dbReference type="PANTHER" id="PTHR31609">
    <property type="entry name" value="YDJC DEACETYLASE FAMILY MEMBER"/>
    <property type="match status" value="1"/>
</dbReference>
<dbReference type="GO" id="GO:0005975">
    <property type="term" value="P:carbohydrate metabolic process"/>
    <property type="evidence" value="ECO:0007669"/>
    <property type="project" value="InterPro"/>
</dbReference>
<organism evidence="9 10">
    <name type="scientific">Eptatretus burgeri</name>
    <name type="common">Inshore hagfish</name>
    <dbReference type="NCBI Taxonomy" id="7764"/>
    <lineage>
        <taxon>Eukaryota</taxon>
        <taxon>Metazoa</taxon>
        <taxon>Chordata</taxon>
        <taxon>Craniata</taxon>
        <taxon>Vertebrata</taxon>
        <taxon>Cyclostomata</taxon>
        <taxon>Myxini</taxon>
        <taxon>Myxiniformes</taxon>
        <taxon>Myxinidae</taxon>
        <taxon>Eptatretinae</taxon>
        <taxon>Eptatretus</taxon>
    </lineage>
</organism>
<dbReference type="AlphaFoldDB" id="A0A8C4QZ34"/>
<evidence type="ECO:0000256" key="5">
    <source>
        <dbReference type="ARBA" id="ARBA00022723"/>
    </source>
</evidence>
<dbReference type="Proteomes" id="UP000694388">
    <property type="component" value="Unplaced"/>
</dbReference>
<evidence type="ECO:0000256" key="8">
    <source>
        <dbReference type="ARBA" id="ARBA00023277"/>
    </source>
</evidence>
<evidence type="ECO:0000256" key="7">
    <source>
        <dbReference type="ARBA" id="ARBA00022842"/>
    </source>
</evidence>
<proteinExistence type="inferred from homology"/>
<keyword evidence="5" id="KW-0479">Metal-binding</keyword>
<dbReference type="InterPro" id="IPR006879">
    <property type="entry name" value="YdjC-like"/>
</dbReference>
<accession>A0A8C4QZ34</accession>